<dbReference type="Proteomes" id="UP000183918">
    <property type="component" value="Unassembled WGS sequence"/>
</dbReference>
<protein>
    <recommendedName>
        <fullName evidence="4">Lipoprotein</fullName>
    </recommendedName>
</protein>
<dbReference type="STRING" id="1122142.SAMN02910414_00631"/>
<dbReference type="PROSITE" id="PS51257">
    <property type="entry name" value="PROKAR_LIPOPROTEIN"/>
    <property type="match status" value="1"/>
</dbReference>
<evidence type="ECO:0008006" key="4">
    <source>
        <dbReference type="Google" id="ProtNLM"/>
    </source>
</evidence>
<feature type="region of interest" description="Disordered" evidence="1">
    <location>
        <begin position="27"/>
        <end position="58"/>
    </location>
</feature>
<name>A0A1H3GTA3_9FIRM</name>
<evidence type="ECO:0000313" key="2">
    <source>
        <dbReference type="EMBL" id="SDY05878.1"/>
    </source>
</evidence>
<gene>
    <name evidence="2" type="ORF">SAMN02910414_00631</name>
</gene>
<dbReference type="EMBL" id="FNPG01000007">
    <property type="protein sequence ID" value="SDY05878.1"/>
    <property type="molecule type" value="Genomic_DNA"/>
</dbReference>
<evidence type="ECO:0000256" key="1">
    <source>
        <dbReference type="SAM" id="MobiDB-lite"/>
    </source>
</evidence>
<evidence type="ECO:0000313" key="3">
    <source>
        <dbReference type="Proteomes" id="UP000183918"/>
    </source>
</evidence>
<dbReference type="AlphaFoldDB" id="A0A1H3GTA3"/>
<dbReference type="OrthoDB" id="2055256at2"/>
<keyword evidence="3" id="KW-1185">Reference proteome</keyword>
<accession>A0A1H3GTA3</accession>
<organism evidence="2 3">
    <name type="scientific">Lachnobacterium bovis DSM 14045</name>
    <dbReference type="NCBI Taxonomy" id="1122142"/>
    <lineage>
        <taxon>Bacteria</taxon>
        <taxon>Bacillati</taxon>
        <taxon>Bacillota</taxon>
        <taxon>Clostridia</taxon>
        <taxon>Lachnospirales</taxon>
        <taxon>Lachnospiraceae</taxon>
        <taxon>Lachnobacterium</taxon>
    </lineage>
</organism>
<proteinExistence type="predicted"/>
<sequence length="271" mass="31087">MKRVTQFTKIFIIATITCATLIGCETKGKTEPSTTKKTETSQNNKQSKSTKNNSSTKKTNKALVGYKTILTRLHNEHILGDKEVKLAESSDIENNQYAIYDVDKDGQDELIVLFTTADNEYVQGKIYGYDSKNGEVVEKMSCYPSVHVYDNGVICDDVTVALNRSADRLWPYGVWKYDSTQKKYINQGYVSEIFADDSETESEELDQFPTDKDKDNDKILYVIKKDNSDMTFLDKDEYEKWHDGFLKDAKEIKINYKNLTLKNINDSCKEQ</sequence>
<reference evidence="2 3" key="1">
    <citation type="submission" date="2016-10" db="EMBL/GenBank/DDBJ databases">
        <authorList>
            <person name="de Groot N.N."/>
        </authorList>
    </citation>
    <scope>NUCLEOTIDE SEQUENCE [LARGE SCALE GENOMIC DNA]</scope>
    <source>
        <strain evidence="2 3">DSM 14045</strain>
    </source>
</reference>
<feature type="compositionally biased region" description="Basic and acidic residues" evidence="1">
    <location>
        <begin position="27"/>
        <end position="39"/>
    </location>
</feature>
<feature type="compositionally biased region" description="Low complexity" evidence="1">
    <location>
        <begin position="40"/>
        <end position="57"/>
    </location>
</feature>
<dbReference type="RefSeq" id="WP_074716105.1">
    <property type="nucleotide sequence ID" value="NZ_FNPG01000007.1"/>
</dbReference>